<dbReference type="EMBL" id="NTRR01000049">
    <property type="protein sequence ID" value="PFE09605.1"/>
    <property type="molecule type" value="Genomic_DNA"/>
</dbReference>
<evidence type="ECO:0000259" key="3">
    <source>
        <dbReference type="PROSITE" id="PS52002"/>
    </source>
</evidence>
<accession>A0A1Y5YXC8</accession>
<dbReference type="GO" id="GO:0045974">
    <property type="term" value="P:regulation of translation, ncRNA-mediated"/>
    <property type="evidence" value="ECO:0007669"/>
    <property type="project" value="TreeGrafter"/>
</dbReference>
<dbReference type="SMR" id="A0A1Y5YXC8"/>
<dbReference type="GO" id="GO:0003723">
    <property type="term" value="F:RNA binding"/>
    <property type="evidence" value="ECO:0007669"/>
    <property type="project" value="UniProtKB-KW"/>
</dbReference>
<dbReference type="InterPro" id="IPR047575">
    <property type="entry name" value="Sm"/>
</dbReference>
<dbReference type="InterPro" id="IPR010920">
    <property type="entry name" value="LSM_dom_sf"/>
</dbReference>
<dbReference type="PANTHER" id="PTHR34772">
    <property type="entry name" value="RNA-BINDING PROTEIN HFQ"/>
    <property type="match status" value="1"/>
</dbReference>
<dbReference type="Gene3D" id="2.30.30.100">
    <property type="match status" value="1"/>
</dbReference>
<dbReference type="GO" id="GO:0006355">
    <property type="term" value="P:regulation of DNA-templated transcription"/>
    <property type="evidence" value="ECO:0007669"/>
    <property type="project" value="InterPro"/>
</dbReference>
<dbReference type="PANTHER" id="PTHR34772:SF1">
    <property type="entry name" value="RNA-BINDING PROTEIN HFQ"/>
    <property type="match status" value="1"/>
</dbReference>
<comment type="caution">
    <text evidence="4">The sequence shown here is derived from an EMBL/GenBank/DDBJ whole genome shotgun (WGS) entry which is preliminary data.</text>
</comment>
<dbReference type="PROSITE" id="PS52002">
    <property type="entry name" value="SM"/>
    <property type="match status" value="1"/>
</dbReference>
<dbReference type="GO" id="GO:0043487">
    <property type="term" value="P:regulation of RNA stability"/>
    <property type="evidence" value="ECO:0007669"/>
    <property type="project" value="TreeGrafter"/>
</dbReference>
<evidence type="ECO:0000256" key="2">
    <source>
        <dbReference type="ARBA" id="ARBA00023016"/>
    </source>
</evidence>
<dbReference type="Proteomes" id="UP000220032">
    <property type="component" value="Unassembled WGS sequence"/>
</dbReference>
<feature type="domain" description="Sm" evidence="3">
    <location>
        <begin position="6"/>
        <end position="61"/>
    </location>
</feature>
<protein>
    <submittedName>
        <fullName evidence="4">RNA chaperone Hfq</fullName>
    </submittedName>
</protein>
<reference evidence="4 5" key="1">
    <citation type="submission" date="2017-09" db="EMBL/GenBank/DDBJ databases">
        <title>Large-scale bioinformatics analysis of Bacillus genomes uncovers conserved roles of natural products in bacterial physiology.</title>
        <authorList>
            <consortium name="Agbiome Team Llc"/>
            <person name="Bleich R.M."/>
            <person name="Grubbs K.J."/>
            <person name="Santa Maria K.C."/>
            <person name="Allen S.E."/>
            <person name="Farag S."/>
            <person name="Shank E.A."/>
            <person name="Bowers A."/>
        </authorList>
    </citation>
    <scope>NUCLEOTIDE SEQUENCE [LARGE SCALE GENOMIC DNA]</scope>
    <source>
        <strain evidence="4 5">AFS022681</strain>
    </source>
</reference>
<dbReference type="AlphaFoldDB" id="A0A1Y5YXC8"/>
<evidence type="ECO:0000313" key="5">
    <source>
        <dbReference type="Proteomes" id="UP000220032"/>
    </source>
</evidence>
<dbReference type="Pfam" id="PF17209">
    <property type="entry name" value="Hfq"/>
    <property type="match status" value="1"/>
</dbReference>
<keyword evidence="2" id="KW-0346">Stress response</keyword>
<proteinExistence type="predicted"/>
<name>A0A1Y5YXC8_BACCE</name>
<dbReference type="GO" id="GO:0005829">
    <property type="term" value="C:cytosol"/>
    <property type="evidence" value="ECO:0007669"/>
    <property type="project" value="TreeGrafter"/>
</dbReference>
<dbReference type="RefSeq" id="WP_000651963.1">
    <property type="nucleotide sequence ID" value="NZ_AP022989.1"/>
</dbReference>
<dbReference type="SUPFAM" id="SSF50182">
    <property type="entry name" value="Sm-like ribonucleoproteins"/>
    <property type="match status" value="1"/>
</dbReference>
<sequence>MKDIQNELYEQLKLAKKEITLFLISGVRMTGRIVGVDKFTILMIVNGKQQLIYKQAVSTIV</sequence>
<dbReference type="GeneID" id="92800264"/>
<keyword evidence="1" id="KW-0694">RNA-binding</keyword>
<evidence type="ECO:0000256" key="1">
    <source>
        <dbReference type="ARBA" id="ARBA00022884"/>
    </source>
</evidence>
<dbReference type="InterPro" id="IPR005001">
    <property type="entry name" value="Hfq"/>
</dbReference>
<dbReference type="NCBIfam" id="TIGR02383">
    <property type="entry name" value="Hfq"/>
    <property type="match status" value="1"/>
</dbReference>
<dbReference type="CDD" id="cd01716">
    <property type="entry name" value="Hfq"/>
    <property type="match status" value="1"/>
</dbReference>
<organism evidence="4 5">
    <name type="scientific">Bacillus cereus</name>
    <dbReference type="NCBI Taxonomy" id="1396"/>
    <lineage>
        <taxon>Bacteria</taxon>
        <taxon>Bacillati</taxon>
        <taxon>Bacillota</taxon>
        <taxon>Bacilli</taxon>
        <taxon>Bacillales</taxon>
        <taxon>Bacillaceae</taxon>
        <taxon>Bacillus</taxon>
        <taxon>Bacillus cereus group</taxon>
    </lineage>
</organism>
<gene>
    <name evidence="4" type="primary">hfq</name>
    <name evidence="4" type="ORF">CN307_26230</name>
</gene>
<evidence type="ECO:0000313" key="4">
    <source>
        <dbReference type="EMBL" id="PFE09605.1"/>
    </source>
</evidence>